<accession>A0ABQ4SBN8</accession>
<keyword evidence="1" id="KW-0472">Membrane</keyword>
<evidence type="ECO:0000313" key="3">
    <source>
        <dbReference type="Proteomes" id="UP001055153"/>
    </source>
</evidence>
<name>A0ABQ4SBN8_9HYPH</name>
<reference evidence="2" key="2">
    <citation type="submission" date="2021-08" db="EMBL/GenBank/DDBJ databases">
        <authorList>
            <person name="Tani A."/>
            <person name="Ola A."/>
            <person name="Ogura Y."/>
            <person name="Katsura K."/>
            <person name="Hayashi T."/>
        </authorList>
    </citation>
    <scope>NUCLEOTIDE SEQUENCE</scope>
    <source>
        <strain evidence="2">DSM 17168</strain>
    </source>
</reference>
<reference evidence="2" key="1">
    <citation type="journal article" date="2021" name="Front. Microbiol.">
        <title>Comprehensive Comparative Genomics and Phenotyping of Methylobacterium Species.</title>
        <authorList>
            <person name="Alessa O."/>
            <person name="Ogura Y."/>
            <person name="Fujitani Y."/>
            <person name="Takami H."/>
            <person name="Hayashi T."/>
            <person name="Sahin N."/>
            <person name="Tani A."/>
        </authorList>
    </citation>
    <scope>NUCLEOTIDE SEQUENCE</scope>
    <source>
        <strain evidence="2">DSM 17168</strain>
    </source>
</reference>
<gene>
    <name evidence="2" type="ORF">GMJLKIPL_1129</name>
</gene>
<evidence type="ECO:0000256" key="1">
    <source>
        <dbReference type="SAM" id="Phobius"/>
    </source>
</evidence>
<comment type="caution">
    <text evidence="2">The sequence shown here is derived from an EMBL/GenBank/DDBJ whole genome shotgun (WGS) entry which is preliminary data.</text>
</comment>
<dbReference type="Pfam" id="PF09898">
    <property type="entry name" value="DUF2125"/>
    <property type="match status" value="1"/>
</dbReference>
<dbReference type="Proteomes" id="UP001055153">
    <property type="component" value="Unassembled WGS sequence"/>
</dbReference>
<organism evidence="2 3">
    <name type="scientific">Methylobacterium isbiliense</name>
    <dbReference type="NCBI Taxonomy" id="315478"/>
    <lineage>
        <taxon>Bacteria</taxon>
        <taxon>Pseudomonadati</taxon>
        <taxon>Pseudomonadota</taxon>
        <taxon>Alphaproteobacteria</taxon>
        <taxon>Hyphomicrobiales</taxon>
        <taxon>Methylobacteriaceae</taxon>
        <taxon>Methylobacterium</taxon>
    </lineage>
</organism>
<proteinExistence type="predicted"/>
<feature type="transmembrane region" description="Helical" evidence="1">
    <location>
        <begin position="20"/>
        <end position="43"/>
    </location>
</feature>
<dbReference type="EMBL" id="BPQQ01000011">
    <property type="protein sequence ID" value="GJD99213.1"/>
    <property type="molecule type" value="Genomic_DNA"/>
</dbReference>
<protein>
    <recommendedName>
        <fullName evidence="4">DUF2125 domain-containing protein</fullName>
    </recommendedName>
</protein>
<dbReference type="RefSeq" id="WP_238234101.1">
    <property type="nucleotide sequence ID" value="NZ_BPQQ01000011.1"/>
</dbReference>
<keyword evidence="3" id="KW-1185">Reference proteome</keyword>
<keyword evidence="1" id="KW-1133">Transmembrane helix</keyword>
<sequence>MTQAPETTDPRPARVRRGRIGLFLPFGLLLLVVALWSAGWVWVRGRAAEEIDGWFAREAQAGRSWTCADRSVGGYPFRLELRCTALRFARSDVRFTVGPVVAVAQVYQPRHVIVEATGPFHVEQDGKVGDVEWRLLEGSAHLTQGGFQRVSLVVDGLKGQVAGVEPQPIAFTAGHLEVHARPTPGRFDTDGAVDLSARVAKATLPLLDPLLGGPEPADLALDATVNRAAGVRTRPLAEELERWRVAGGSVDLTRLNAEKGKSRLQVQGSLRLDEAHRLAGDLDVRTAGLDAVIAPLITEQLGGRIGGDGAALIGNLVGQFLGGGRRREPAPGPGSEGTLKPLPPVRLVGGRVAVGPFAIPNLRLDPLY</sequence>
<evidence type="ECO:0008006" key="4">
    <source>
        <dbReference type="Google" id="ProtNLM"/>
    </source>
</evidence>
<dbReference type="InterPro" id="IPR018666">
    <property type="entry name" value="DUF2125"/>
</dbReference>
<keyword evidence="1" id="KW-0812">Transmembrane</keyword>
<evidence type="ECO:0000313" key="2">
    <source>
        <dbReference type="EMBL" id="GJD99213.1"/>
    </source>
</evidence>